<evidence type="ECO:0000256" key="4">
    <source>
        <dbReference type="ARBA" id="ARBA00023002"/>
    </source>
</evidence>
<dbReference type="Gene3D" id="3.40.50.300">
    <property type="entry name" value="P-loop containing nucleotide triphosphate hydrolases"/>
    <property type="match status" value="1"/>
</dbReference>
<dbReference type="Proteomes" id="UP000649617">
    <property type="component" value="Unassembled WGS sequence"/>
</dbReference>
<dbReference type="PANTHER" id="PTHR10869">
    <property type="entry name" value="PROLYL 4-HYDROXYLASE ALPHA SUBUNIT"/>
    <property type="match status" value="1"/>
</dbReference>
<dbReference type="SMART" id="SM00702">
    <property type="entry name" value="P4Hc"/>
    <property type="match status" value="1"/>
</dbReference>
<name>A0A812VKP7_SYMPI</name>
<evidence type="ECO:0000256" key="5">
    <source>
        <dbReference type="ARBA" id="ARBA00023004"/>
    </source>
</evidence>
<evidence type="ECO:0000256" key="1">
    <source>
        <dbReference type="ARBA" id="ARBA00001961"/>
    </source>
</evidence>
<dbReference type="GO" id="GO:0051213">
    <property type="term" value="F:dioxygenase activity"/>
    <property type="evidence" value="ECO:0007669"/>
    <property type="project" value="UniProtKB-KW"/>
</dbReference>
<dbReference type="PANTHER" id="PTHR10869:SF246">
    <property type="entry name" value="TRANSMEMBRANE PROLYL 4-HYDROXYLASE"/>
    <property type="match status" value="1"/>
</dbReference>
<comment type="cofactor">
    <cofactor evidence="1">
        <name>L-ascorbate</name>
        <dbReference type="ChEBI" id="CHEBI:38290"/>
    </cofactor>
</comment>
<dbReference type="InterPro" id="IPR045054">
    <property type="entry name" value="P4HA-like"/>
</dbReference>
<comment type="caution">
    <text evidence="7">The sequence shown here is derived from an EMBL/GenBank/DDBJ whole genome shotgun (WGS) entry which is preliminary data.</text>
</comment>
<dbReference type="InterPro" id="IPR044862">
    <property type="entry name" value="Pro_4_hyd_alph_FE2OG_OXY"/>
</dbReference>
<dbReference type="EMBL" id="CAJNIZ010042960">
    <property type="protein sequence ID" value="CAE7644588.1"/>
    <property type="molecule type" value="Genomic_DNA"/>
</dbReference>
<keyword evidence="4" id="KW-0560">Oxidoreductase</keyword>
<protein>
    <submittedName>
        <fullName evidence="7">P4HA1 protein</fullName>
    </submittedName>
</protein>
<feature type="domain" description="Prolyl 4-hydroxylase alpha subunit" evidence="6">
    <location>
        <begin position="250"/>
        <end position="436"/>
    </location>
</feature>
<keyword evidence="8" id="KW-1185">Reference proteome</keyword>
<dbReference type="OrthoDB" id="429196at2759"/>
<dbReference type="Gene3D" id="2.60.120.620">
    <property type="entry name" value="q2cbj1_9rhob like domain"/>
    <property type="match status" value="1"/>
</dbReference>
<dbReference type="GO" id="GO:0005506">
    <property type="term" value="F:iron ion binding"/>
    <property type="evidence" value="ECO:0007669"/>
    <property type="project" value="InterPro"/>
</dbReference>
<dbReference type="InterPro" id="IPR027417">
    <property type="entry name" value="P-loop_NTPase"/>
</dbReference>
<evidence type="ECO:0000256" key="2">
    <source>
        <dbReference type="ARBA" id="ARBA00022723"/>
    </source>
</evidence>
<evidence type="ECO:0000313" key="8">
    <source>
        <dbReference type="Proteomes" id="UP000649617"/>
    </source>
</evidence>
<accession>A0A812VKP7</accession>
<reference evidence="7" key="1">
    <citation type="submission" date="2021-02" db="EMBL/GenBank/DDBJ databases">
        <authorList>
            <person name="Dougan E. K."/>
            <person name="Rhodes N."/>
            <person name="Thang M."/>
            <person name="Chan C."/>
        </authorList>
    </citation>
    <scope>NUCLEOTIDE SEQUENCE</scope>
</reference>
<proteinExistence type="predicted"/>
<dbReference type="Pfam" id="PF13640">
    <property type="entry name" value="2OG-FeII_Oxy_3"/>
    <property type="match status" value="1"/>
</dbReference>
<evidence type="ECO:0000313" key="7">
    <source>
        <dbReference type="EMBL" id="CAE7644588.1"/>
    </source>
</evidence>
<gene>
    <name evidence="7" type="primary">P4HA1</name>
    <name evidence="7" type="ORF">SPIL2461_LOCUS17115</name>
</gene>
<keyword evidence="3" id="KW-0223">Dioxygenase</keyword>
<dbReference type="GO" id="GO:0031418">
    <property type="term" value="F:L-ascorbic acid binding"/>
    <property type="evidence" value="ECO:0007669"/>
    <property type="project" value="InterPro"/>
</dbReference>
<evidence type="ECO:0000259" key="6">
    <source>
        <dbReference type="SMART" id="SM00702"/>
    </source>
</evidence>
<keyword evidence="2" id="KW-0479">Metal-binding</keyword>
<dbReference type="AlphaFoldDB" id="A0A812VKP7"/>
<sequence length="898" mass="100409">MAALQLCTWQDLPTLEDEIKPEFEVLSLMYHTRRQYTGSNGPMFMDELSAKKLHDEIQTREKVSRMVTRLGMGTCRRSLHARHVTLQALSVVHGSFLASTQRMPWWPSQYQDWAYHSFILFEDGTIADITADLFDTSVPQLWFPADSTRYDRSSHRAEEARFARQVLVGLDNWRQAVQDHRDKSHKEKSTGRQAYDWFDAEMKGGFDVRNGQKGQVLRYGKTLPLPSPARVVSVGSRRVYFRRLTDPKELDVSLVEGLFEPGELQELLAFCEQRQGFTASLQKDKQGHVVQDGRRTSESCAMLWPMLYDVSPDTEAELAAASTASRRCAEALGVEADCVEPLQLVKYTPGQYYRAHMDTHQEPDRLGSFNGEQRTHTLLVFVSSVPESDGGGHLHFPLLELRILPKAGTAVLWDNLKLKGDGALASKRQAARQEQLSTVKTIDVSQSCSCTVSKLREEKAKEGVERAVLTLRGEWHPYCEVELVPDSANETLPLQVDVDFNCGIAIAGLWMVGPRQFAGRSTKFFSHPPNSGNGGAVLDVLLVFQGFQGNHRIRHCIGAESFSFISLINLQEITKVRLAMLSAYGHYGILSAADAKQTLPGFKKAVPECIVTTSLSLLVIAGMSTFGATLVHFANASLPERAHMPSCGFVDSSEEDTCTGGEQGPLEFFTNKYPLWTWFGDVFWTAGEKPEDPANHRPISDASFQDWKGRFVGLFRQPESRIASAFNHFMGGSGDVIQFAKFTRGLVTKLLAGDKGYTPVHCEFAYRERFTNWTRDCSSYNCQQCIRSADADLPKALLRLEAFAFVGLVEQFALSVCLFHAMFGGKCLPIEFVNMRKGVEHQDPLELSRALQGDEDPFDSEIYTRASAMFWSNVKKFNVNNATCARLCPGTDVFGPAP</sequence>
<organism evidence="7 8">
    <name type="scientific">Symbiodinium pilosum</name>
    <name type="common">Dinoflagellate</name>
    <dbReference type="NCBI Taxonomy" id="2952"/>
    <lineage>
        <taxon>Eukaryota</taxon>
        <taxon>Sar</taxon>
        <taxon>Alveolata</taxon>
        <taxon>Dinophyceae</taxon>
        <taxon>Suessiales</taxon>
        <taxon>Symbiodiniaceae</taxon>
        <taxon>Symbiodinium</taxon>
    </lineage>
</organism>
<keyword evidence="5" id="KW-0408">Iron</keyword>
<dbReference type="InterPro" id="IPR006620">
    <property type="entry name" value="Pro_4_hyd_alph"/>
</dbReference>
<dbReference type="GO" id="GO:0016705">
    <property type="term" value="F:oxidoreductase activity, acting on paired donors, with incorporation or reduction of molecular oxygen"/>
    <property type="evidence" value="ECO:0007669"/>
    <property type="project" value="InterPro"/>
</dbReference>
<evidence type="ECO:0000256" key="3">
    <source>
        <dbReference type="ARBA" id="ARBA00022964"/>
    </source>
</evidence>